<name>A0A498IAN7_MALDO</name>
<proteinExistence type="predicted"/>
<dbReference type="Proteomes" id="UP000290289">
    <property type="component" value="Chromosome 13"/>
</dbReference>
<comment type="caution">
    <text evidence="2">The sequence shown here is derived from an EMBL/GenBank/DDBJ whole genome shotgun (WGS) entry which is preliminary data.</text>
</comment>
<keyword evidence="3" id="KW-1185">Reference proteome</keyword>
<evidence type="ECO:0000256" key="1">
    <source>
        <dbReference type="SAM" id="MobiDB-lite"/>
    </source>
</evidence>
<feature type="compositionally biased region" description="Polar residues" evidence="1">
    <location>
        <begin position="1"/>
        <end position="10"/>
    </location>
</feature>
<evidence type="ECO:0000313" key="3">
    <source>
        <dbReference type="Proteomes" id="UP000290289"/>
    </source>
</evidence>
<accession>A0A498IAN7</accession>
<organism evidence="2 3">
    <name type="scientific">Malus domestica</name>
    <name type="common">Apple</name>
    <name type="synonym">Pyrus malus</name>
    <dbReference type="NCBI Taxonomy" id="3750"/>
    <lineage>
        <taxon>Eukaryota</taxon>
        <taxon>Viridiplantae</taxon>
        <taxon>Streptophyta</taxon>
        <taxon>Embryophyta</taxon>
        <taxon>Tracheophyta</taxon>
        <taxon>Spermatophyta</taxon>
        <taxon>Magnoliopsida</taxon>
        <taxon>eudicotyledons</taxon>
        <taxon>Gunneridae</taxon>
        <taxon>Pentapetalae</taxon>
        <taxon>rosids</taxon>
        <taxon>fabids</taxon>
        <taxon>Rosales</taxon>
        <taxon>Rosaceae</taxon>
        <taxon>Amygdaloideae</taxon>
        <taxon>Maleae</taxon>
        <taxon>Malus</taxon>
    </lineage>
</organism>
<feature type="region of interest" description="Disordered" evidence="1">
    <location>
        <begin position="1"/>
        <end position="24"/>
    </location>
</feature>
<protein>
    <submittedName>
        <fullName evidence="2">Uncharacterized protein</fullName>
    </submittedName>
</protein>
<reference evidence="2 3" key="1">
    <citation type="submission" date="2018-10" db="EMBL/GenBank/DDBJ databases">
        <title>A high-quality apple genome assembly.</title>
        <authorList>
            <person name="Hu J."/>
        </authorList>
    </citation>
    <scope>NUCLEOTIDE SEQUENCE [LARGE SCALE GENOMIC DNA]</scope>
    <source>
        <strain evidence="3">cv. HFTH1</strain>
        <tissue evidence="2">Young leaf</tissue>
    </source>
</reference>
<sequence>MNLYPTNLISHDTDLSHPGPGPTTSGARLRLNTILFVLGPDHALTNFLMDHPSWDCSRANSLNFEVPTESEASELPKDLVLRRYENIHMRLI</sequence>
<gene>
    <name evidence="2" type="ORF">DVH24_040439</name>
</gene>
<dbReference type="EMBL" id="RDQH01000339">
    <property type="protein sequence ID" value="RXH79292.1"/>
    <property type="molecule type" value="Genomic_DNA"/>
</dbReference>
<evidence type="ECO:0000313" key="2">
    <source>
        <dbReference type="EMBL" id="RXH79292.1"/>
    </source>
</evidence>
<dbReference type="AlphaFoldDB" id="A0A498IAN7"/>